<dbReference type="PANTHER" id="PTHR47829:SF1">
    <property type="entry name" value="HAD FAMILY PHOSPHATASE"/>
    <property type="match status" value="1"/>
</dbReference>
<accession>A0A0A1SN97</accession>
<dbReference type="Gene3D" id="3.30.200.20">
    <property type="entry name" value="Phosphorylase Kinase, domain 1"/>
    <property type="match status" value="1"/>
</dbReference>
<protein>
    <recommendedName>
        <fullName evidence="1">Aminoglycoside phosphotransferase domain-containing protein</fullName>
    </recommendedName>
</protein>
<dbReference type="InterPro" id="IPR041726">
    <property type="entry name" value="ACAD10_11_N"/>
</dbReference>
<proteinExistence type="predicted"/>
<dbReference type="InterPro" id="IPR052898">
    <property type="entry name" value="ACAD10-like"/>
</dbReference>
<gene>
    <name evidence="2" type="ORF">VHEMI01957</name>
</gene>
<sequence length="366" mass="41243">MAGRVRQPIDLDAFQKYLETNVPQIKTPIQLRQFKLGQSNPTYQVIAADGSKCVLRKRPPGKLISKHSHRVEREYQVLRALERTDIPAPRTIALCMDDSIIGTPFYLMEFVEGRIFEDITMGDVSPEERNDLWKAAVQAMAELHSVDPADICLENYGGKTSGFYNRQVRTWEAISRSQAKVLDTKTNTPVGQLPYFDETVSFFKREGGQPTERLSLVHGDFKLDNLVFHPTEPRVIAILDWESSTIGHPLSDVCQLAVAFYVATRPETCPYDMSCMLPGRTPGMPQPPQLLSWYAESCEYNPAPDMNWGMAFNIFKSAVICHGVAARMANEQNKNSDARYYAAVKGPLAELAWTLTREAHVPRAML</sequence>
<dbReference type="Pfam" id="PF01636">
    <property type="entry name" value="APH"/>
    <property type="match status" value="1"/>
</dbReference>
<reference evidence="2 3" key="1">
    <citation type="journal article" date="2015" name="Genome Announc.">
        <title>Draft Genome Sequence and Gene Annotation of the Entomopathogenic Fungus Verticillium hemipterigenum.</title>
        <authorList>
            <person name="Horn F."/>
            <person name="Habel A."/>
            <person name="Scharf D.H."/>
            <person name="Dworschak J."/>
            <person name="Brakhage A.A."/>
            <person name="Guthke R."/>
            <person name="Hertweck C."/>
            <person name="Linde J."/>
        </authorList>
    </citation>
    <scope>NUCLEOTIDE SEQUENCE [LARGE SCALE GENOMIC DNA]</scope>
</reference>
<dbReference type="Proteomes" id="UP000039046">
    <property type="component" value="Unassembled WGS sequence"/>
</dbReference>
<evidence type="ECO:0000313" key="3">
    <source>
        <dbReference type="Proteomes" id="UP000039046"/>
    </source>
</evidence>
<organism evidence="2 3">
    <name type="scientific">[Torrubiella] hemipterigena</name>
    <dbReference type="NCBI Taxonomy" id="1531966"/>
    <lineage>
        <taxon>Eukaryota</taxon>
        <taxon>Fungi</taxon>
        <taxon>Dikarya</taxon>
        <taxon>Ascomycota</taxon>
        <taxon>Pezizomycotina</taxon>
        <taxon>Sordariomycetes</taxon>
        <taxon>Hypocreomycetidae</taxon>
        <taxon>Hypocreales</taxon>
        <taxon>Clavicipitaceae</taxon>
        <taxon>Clavicipitaceae incertae sedis</taxon>
        <taxon>'Torrubiella' clade</taxon>
    </lineage>
</organism>
<dbReference type="Gene3D" id="3.90.1200.10">
    <property type="match status" value="1"/>
</dbReference>
<dbReference type="STRING" id="1531966.A0A0A1SN97"/>
<dbReference type="EMBL" id="CDHN01000001">
    <property type="protein sequence ID" value="CEJ81848.1"/>
    <property type="molecule type" value="Genomic_DNA"/>
</dbReference>
<evidence type="ECO:0000259" key="1">
    <source>
        <dbReference type="Pfam" id="PF01636"/>
    </source>
</evidence>
<dbReference type="SUPFAM" id="SSF56112">
    <property type="entry name" value="Protein kinase-like (PK-like)"/>
    <property type="match status" value="1"/>
</dbReference>
<dbReference type="AlphaFoldDB" id="A0A0A1SN97"/>
<evidence type="ECO:0000313" key="2">
    <source>
        <dbReference type="EMBL" id="CEJ81848.1"/>
    </source>
</evidence>
<feature type="domain" description="Aminoglycoside phosphotransferase" evidence="1">
    <location>
        <begin position="31"/>
        <end position="264"/>
    </location>
</feature>
<keyword evidence="3" id="KW-1185">Reference proteome</keyword>
<name>A0A0A1SN97_9HYPO</name>
<dbReference type="PANTHER" id="PTHR47829">
    <property type="entry name" value="HYDROLASE, PUTATIVE (AFU_ORTHOLOGUE AFUA_1G12880)-RELATED"/>
    <property type="match status" value="1"/>
</dbReference>
<dbReference type="CDD" id="cd05154">
    <property type="entry name" value="ACAD10_11_N-like"/>
    <property type="match status" value="1"/>
</dbReference>
<dbReference type="OrthoDB" id="191037at2759"/>
<dbReference type="InterPro" id="IPR011009">
    <property type="entry name" value="Kinase-like_dom_sf"/>
</dbReference>
<dbReference type="HOGENOM" id="CLU_007526_0_2_1"/>
<dbReference type="InterPro" id="IPR002575">
    <property type="entry name" value="Aminoglycoside_PTrfase"/>
</dbReference>